<keyword evidence="2" id="KW-1185">Reference proteome</keyword>
<protein>
    <submittedName>
        <fullName evidence="1">Uncharacterized protein</fullName>
    </submittedName>
</protein>
<dbReference type="Gramene" id="OPUNC11G06520.1">
    <property type="protein sequence ID" value="OPUNC11G06520.1"/>
    <property type="gene ID" value="OPUNC11G06520"/>
</dbReference>
<dbReference type="SUPFAM" id="SSF52047">
    <property type="entry name" value="RNI-like"/>
    <property type="match status" value="1"/>
</dbReference>
<dbReference type="InterPro" id="IPR032675">
    <property type="entry name" value="LRR_dom_sf"/>
</dbReference>
<reference evidence="1" key="1">
    <citation type="submission" date="2015-04" db="UniProtKB">
        <authorList>
            <consortium name="EnsemblPlants"/>
        </authorList>
    </citation>
    <scope>IDENTIFICATION</scope>
</reference>
<proteinExistence type="predicted"/>
<dbReference type="AlphaFoldDB" id="A0A0E0MDS7"/>
<accession>A0A0E0MDS7</accession>
<dbReference type="STRING" id="4537.A0A0E0MDS7"/>
<reference evidence="1" key="2">
    <citation type="submission" date="2018-05" db="EMBL/GenBank/DDBJ databases">
        <title>OpunRS2 (Oryza punctata Reference Sequence Version 2).</title>
        <authorList>
            <person name="Zhang J."/>
            <person name="Kudrna D."/>
            <person name="Lee S."/>
            <person name="Talag J."/>
            <person name="Welchert J."/>
            <person name="Wing R.A."/>
        </authorList>
    </citation>
    <scope>NUCLEOTIDE SEQUENCE [LARGE SCALE GENOMIC DNA]</scope>
</reference>
<dbReference type="Gene3D" id="3.80.10.10">
    <property type="entry name" value="Ribonuclease Inhibitor"/>
    <property type="match status" value="1"/>
</dbReference>
<dbReference type="Pfam" id="PF13855">
    <property type="entry name" value="LRR_8"/>
    <property type="match status" value="1"/>
</dbReference>
<dbReference type="InterPro" id="IPR001611">
    <property type="entry name" value="Leu-rich_rpt"/>
</dbReference>
<dbReference type="PANTHER" id="PTHR16083:SF83">
    <property type="entry name" value="LEUCINE-RICH REPEAT-CONTAINING PROTEIN 40"/>
    <property type="match status" value="1"/>
</dbReference>
<sequence>MEALIYLDLSGFENLEELPKSFGNLKSLMHLDLSNCRQVMGIPEAFSGLSKLQYLNLSHCCNIFGDDLQIRTKAEAIGNLKKLRYFILSGLIYDSSSVSIPFPT</sequence>
<evidence type="ECO:0000313" key="2">
    <source>
        <dbReference type="Proteomes" id="UP000026962"/>
    </source>
</evidence>
<dbReference type="EnsemblPlants" id="OPUNC11G06520.1">
    <property type="protein sequence ID" value="OPUNC11G06520.1"/>
    <property type="gene ID" value="OPUNC11G06520"/>
</dbReference>
<dbReference type="Proteomes" id="UP000026962">
    <property type="component" value="Chromosome 11"/>
</dbReference>
<name>A0A0E0MDS7_ORYPU</name>
<organism evidence="1">
    <name type="scientific">Oryza punctata</name>
    <name type="common">Red rice</name>
    <dbReference type="NCBI Taxonomy" id="4537"/>
    <lineage>
        <taxon>Eukaryota</taxon>
        <taxon>Viridiplantae</taxon>
        <taxon>Streptophyta</taxon>
        <taxon>Embryophyta</taxon>
        <taxon>Tracheophyta</taxon>
        <taxon>Spermatophyta</taxon>
        <taxon>Magnoliopsida</taxon>
        <taxon>Liliopsida</taxon>
        <taxon>Poales</taxon>
        <taxon>Poaceae</taxon>
        <taxon>BOP clade</taxon>
        <taxon>Oryzoideae</taxon>
        <taxon>Oryzeae</taxon>
        <taxon>Oryzinae</taxon>
        <taxon>Oryza</taxon>
    </lineage>
</organism>
<dbReference type="PANTHER" id="PTHR16083">
    <property type="entry name" value="LEUCINE RICH REPEAT CONTAINING PROTEIN"/>
    <property type="match status" value="1"/>
</dbReference>
<evidence type="ECO:0000313" key="1">
    <source>
        <dbReference type="EnsemblPlants" id="OPUNC11G06520.1"/>
    </source>
</evidence>
<dbReference type="HOGENOM" id="CLU_2254512_0_0_1"/>